<evidence type="ECO:0000256" key="1">
    <source>
        <dbReference type="SAM" id="Phobius"/>
    </source>
</evidence>
<evidence type="ECO:0000313" key="3">
    <source>
        <dbReference type="Proteomes" id="UP000077266"/>
    </source>
</evidence>
<keyword evidence="3" id="KW-1185">Reference proteome</keyword>
<protein>
    <submittedName>
        <fullName evidence="2">Uncharacterized protein</fullName>
    </submittedName>
</protein>
<accession>A0A165QLS4</accession>
<dbReference type="InParanoid" id="A0A165QLS4"/>
<sequence>MYLHCSCIHPLTARTCMPSRLASVNVKHIKPRVPRPGPFRRCGLCRDAENLTRDFDFTARAVASGSAGSRPGTTVYYKSLCTPACATPQPPPRPSSLLPTMETVKEVDVELGEPVPVHDRTSEWPSSAAIAVVALATGLLVSCAVLCAGVGPLCWLPMLGRSRGSQSS</sequence>
<keyword evidence="1" id="KW-1133">Transmembrane helix</keyword>
<gene>
    <name evidence="2" type="ORF">EXIGLDRAFT_3731</name>
</gene>
<keyword evidence="1" id="KW-0812">Transmembrane</keyword>
<dbReference type="Proteomes" id="UP000077266">
    <property type="component" value="Unassembled WGS sequence"/>
</dbReference>
<organism evidence="2 3">
    <name type="scientific">Exidia glandulosa HHB12029</name>
    <dbReference type="NCBI Taxonomy" id="1314781"/>
    <lineage>
        <taxon>Eukaryota</taxon>
        <taxon>Fungi</taxon>
        <taxon>Dikarya</taxon>
        <taxon>Basidiomycota</taxon>
        <taxon>Agaricomycotina</taxon>
        <taxon>Agaricomycetes</taxon>
        <taxon>Auriculariales</taxon>
        <taxon>Exidiaceae</taxon>
        <taxon>Exidia</taxon>
    </lineage>
</organism>
<keyword evidence="1" id="KW-0472">Membrane</keyword>
<feature type="transmembrane region" description="Helical" evidence="1">
    <location>
        <begin position="128"/>
        <end position="156"/>
    </location>
</feature>
<evidence type="ECO:0000313" key="2">
    <source>
        <dbReference type="EMBL" id="KZW03797.1"/>
    </source>
</evidence>
<name>A0A165QLS4_EXIGL</name>
<proteinExistence type="predicted"/>
<reference evidence="2 3" key="1">
    <citation type="journal article" date="2016" name="Mol. Biol. Evol.">
        <title>Comparative Genomics of Early-Diverging Mushroom-Forming Fungi Provides Insights into the Origins of Lignocellulose Decay Capabilities.</title>
        <authorList>
            <person name="Nagy L.G."/>
            <person name="Riley R."/>
            <person name="Tritt A."/>
            <person name="Adam C."/>
            <person name="Daum C."/>
            <person name="Floudas D."/>
            <person name="Sun H."/>
            <person name="Yadav J.S."/>
            <person name="Pangilinan J."/>
            <person name="Larsson K.H."/>
            <person name="Matsuura K."/>
            <person name="Barry K."/>
            <person name="Labutti K."/>
            <person name="Kuo R."/>
            <person name="Ohm R.A."/>
            <person name="Bhattacharya S.S."/>
            <person name="Shirouzu T."/>
            <person name="Yoshinaga Y."/>
            <person name="Martin F.M."/>
            <person name="Grigoriev I.V."/>
            <person name="Hibbett D.S."/>
        </authorList>
    </citation>
    <scope>NUCLEOTIDE SEQUENCE [LARGE SCALE GENOMIC DNA]</scope>
    <source>
        <strain evidence="2 3">HHB12029</strain>
    </source>
</reference>
<dbReference type="AlphaFoldDB" id="A0A165QLS4"/>
<dbReference type="EMBL" id="KV425882">
    <property type="protein sequence ID" value="KZW03797.1"/>
    <property type="molecule type" value="Genomic_DNA"/>
</dbReference>